<reference evidence="2" key="3">
    <citation type="submission" date="2015-04" db="UniProtKB">
        <authorList>
            <consortium name="EnsemblPlants"/>
        </authorList>
    </citation>
    <scope>IDENTIFICATION</scope>
    <source>
        <strain evidence="2">cv. Jemalong A17</strain>
    </source>
</reference>
<dbReference type="HOGENOM" id="CLU_2324009_0_0_1"/>
<dbReference type="EMBL" id="CM001224">
    <property type="protein sequence ID" value="KEH19726.1"/>
    <property type="molecule type" value="Genomic_DNA"/>
</dbReference>
<evidence type="ECO:0000313" key="1">
    <source>
        <dbReference type="EMBL" id="KEH19726.1"/>
    </source>
</evidence>
<accession>A0A072TR80</accession>
<reference evidence="1 3" key="2">
    <citation type="journal article" date="2014" name="BMC Genomics">
        <title>An improved genome release (version Mt4.0) for the model legume Medicago truncatula.</title>
        <authorList>
            <person name="Tang H."/>
            <person name="Krishnakumar V."/>
            <person name="Bidwell S."/>
            <person name="Rosen B."/>
            <person name="Chan A."/>
            <person name="Zhou S."/>
            <person name="Gentzbittel L."/>
            <person name="Childs K.L."/>
            <person name="Yandell M."/>
            <person name="Gundlach H."/>
            <person name="Mayer K.F."/>
            <person name="Schwartz D.C."/>
            <person name="Town C.D."/>
        </authorList>
    </citation>
    <scope>GENOME REANNOTATION</scope>
    <source>
        <strain evidence="1">A17</strain>
        <strain evidence="2 3">cv. Jemalong A17</strain>
    </source>
</reference>
<evidence type="ECO:0000313" key="3">
    <source>
        <dbReference type="Proteomes" id="UP000002051"/>
    </source>
</evidence>
<dbReference type="AlphaFoldDB" id="A0A072TR80"/>
<proteinExistence type="predicted"/>
<dbReference type="EnsemblPlants" id="KEH19726">
    <property type="protein sequence ID" value="KEH19726"/>
    <property type="gene ID" value="MTR_8g467350"/>
</dbReference>
<name>A0A072TR80_MEDTR</name>
<evidence type="ECO:0000313" key="2">
    <source>
        <dbReference type="EnsemblPlants" id="KEH19726"/>
    </source>
</evidence>
<protein>
    <submittedName>
        <fullName evidence="1 2">Uncharacterized protein</fullName>
    </submittedName>
</protein>
<sequence>MEHAAHNRWWNIWLESDSSSALLIFSTPSLISILLRNRWSNACRLGVWIISSHIFREGNCCADRGFWPSPPSSCTVFSPFFNKVLEIGGIGWRVPGMPT</sequence>
<gene>
    <name evidence="1" type="ordered locus">MTR_8g467350</name>
</gene>
<organism evidence="1 3">
    <name type="scientific">Medicago truncatula</name>
    <name type="common">Barrel medic</name>
    <name type="synonym">Medicago tribuloides</name>
    <dbReference type="NCBI Taxonomy" id="3880"/>
    <lineage>
        <taxon>Eukaryota</taxon>
        <taxon>Viridiplantae</taxon>
        <taxon>Streptophyta</taxon>
        <taxon>Embryophyta</taxon>
        <taxon>Tracheophyta</taxon>
        <taxon>Spermatophyta</taxon>
        <taxon>Magnoliopsida</taxon>
        <taxon>eudicotyledons</taxon>
        <taxon>Gunneridae</taxon>
        <taxon>Pentapetalae</taxon>
        <taxon>rosids</taxon>
        <taxon>fabids</taxon>
        <taxon>Fabales</taxon>
        <taxon>Fabaceae</taxon>
        <taxon>Papilionoideae</taxon>
        <taxon>50 kb inversion clade</taxon>
        <taxon>NPAAA clade</taxon>
        <taxon>Hologalegina</taxon>
        <taxon>IRL clade</taxon>
        <taxon>Trifolieae</taxon>
        <taxon>Medicago</taxon>
    </lineage>
</organism>
<dbReference type="Proteomes" id="UP000002051">
    <property type="component" value="Chromosome 8"/>
</dbReference>
<keyword evidence="3" id="KW-1185">Reference proteome</keyword>
<reference evidence="1 3" key="1">
    <citation type="journal article" date="2011" name="Nature">
        <title>The Medicago genome provides insight into the evolution of rhizobial symbioses.</title>
        <authorList>
            <person name="Young N.D."/>
            <person name="Debelle F."/>
            <person name="Oldroyd G.E."/>
            <person name="Geurts R."/>
            <person name="Cannon S.B."/>
            <person name="Udvardi M.K."/>
            <person name="Benedito V.A."/>
            <person name="Mayer K.F."/>
            <person name="Gouzy J."/>
            <person name="Schoof H."/>
            <person name="Van de Peer Y."/>
            <person name="Proost S."/>
            <person name="Cook D.R."/>
            <person name="Meyers B.C."/>
            <person name="Spannagl M."/>
            <person name="Cheung F."/>
            <person name="De Mita S."/>
            <person name="Krishnakumar V."/>
            <person name="Gundlach H."/>
            <person name="Zhou S."/>
            <person name="Mudge J."/>
            <person name="Bharti A.K."/>
            <person name="Murray J.D."/>
            <person name="Naoumkina M.A."/>
            <person name="Rosen B."/>
            <person name="Silverstein K.A."/>
            <person name="Tang H."/>
            <person name="Rombauts S."/>
            <person name="Zhao P.X."/>
            <person name="Zhou P."/>
            <person name="Barbe V."/>
            <person name="Bardou P."/>
            <person name="Bechner M."/>
            <person name="Bellec A."/>
            <person name="Berger A."/>
            <person name="Berges H."/>
            <person name="Bidwell S."/>
            <person name="Bisseling T."/>
            <person name="Choisne N."/>
            <person name="Couloux A."/>
            <person name="Denny R."/>
            <person name="Deshpande S."/>
            <person name="Dai X."/>
            <person name="Doyle J.J."/>
            <person name="Dudez A.M."/>
            <person name="Farmer A.D."/>
            <person name="Fouteau S."/>
            <person name="Franken C."/>
            <person name="Gibelin C."/>
            <person name="Gish J."/>
            <person name="Goldstein S."/>
            <person name="Gonzalez A.J."/>
            <person name="Green P.J."/>
            <person name="Hallab A."/>
            <person name="Hartog M."/>
            <person name="Hua A."/>
            <person name="Humphray S.J."/>
            <person name="Jeong D.H."/>
            <person name="Jing Y."/>
            <person name="Jocker A."/>
            <person name="Kenton S.M."/>
            <person name="Kim D.J."/>
            <person name="Klee K."/>
            <person name="Lai H."/>
            <person name="Lang C."/>
            <person name="Lin S."/>
            <person name="Macmil S.L."/>
            <person name="Magdelenat G."/>
            <person name="Matthews L."/>
            <person name="McCorrison J."/>
            <person name="Monaghan E.L."/>
            <person name="Mun J.H."/>
            <person name="Najar F.Z."/>
            <person name="Nicholson C."/>
            <person name="Noirot C."/>
            <person name="O'Bleness M."/>
            <person name="Paule C.R."/>
            <person name="Poulain J."/>
            <person name="Prion F."/>
            <person name="Qin B."/>
            <person name="Qu C."/>
            <person name="Retzel E.F."/>
            <person name="Riddle C."/>
            <person name="Sallet E."/>
            <person name="Samain S."/>
            <person name="Samson N."/>
            <person name="Sanders I."/>
            <person name="Saurat O."/>
            <person name="Scarpelli C."/>
            <person name="Schiex T."/>
            <person name="Segurens B."/>
            <person name="Severin A.J."/>
            <person name="Sherrier D.J."/>
            <person name="Shi R."/>
            <person name="Sims S."/>
            <person name="Singer S.R."/>
            <person name="Sinharoy S."/>
            <person name="Sterck L."/>
            <person name="Viollet A."/>
            <person name="Wang B.B."/>
            <person name="Wang K."/>
            <person name="Wang M."/>
            <person name="Wang X."/>
            <person name="Warfsmann J."/>
            <person name="Weissenbach J."/>
            <person name="White D.D."/>
            <person name="White J.D."/>
            <person name="Wiley G.B."/>
            <person name="Wincker P."/>
            <person name="Xing Y."/>
            <person name="Yang L."/>
            <person name="Yao Z."/>
            <person name="Ying F."/>
            <person name="Zhai J."/>
            <person name="Zhou L."/>
            <person name="Zuber A."/>
            <person name="Denarie J."/>
            <person name="Dixon R.A."/>
            <person name="May G.D."/>
            <person name="Schwartz D.C."/>
            <person name="Rogers J."/>
            <person name="Quetier F."/>
            <person name="Town C.D."/>
            <person name="Roe B.A."/>
        </authorList>
    </citation>
    <scope>NUCLEOTIDE SEQUENCE [LARGE SCALE GENOMIC DNA]</scope>
    <source>
        <strain evidence="1">A17</strain>
        <strain evidence="2 3">cv. Jemalong A17</strain>
    </source>
</reference>